<evidence type="ECO:0000313" key="1">
    <source>
        <dbReference type="EMBL" id="KAJ5315136.1"/>
    </source>
</evidence>
<keyword evidence="2" id="KW-1185">Reference proteome</keyword>
<reference evidence="1" key="1">
    <citation type="submission" date="2022-12" db="EMBL/GenBank/DDBJ databases">
        <authorList>
            <person name="Petersen C."/>
        </authorList>
    </citation>
    <scope>NUCLEOTIDE SEQUENCE</scope>
    <source>
        <strain evidence="1">IBT 21472</strain>
    </source>
</reference>
<name>A0A9W9PVA4_9EURO</name>
<accession>A0A9W9PVA4</accession>
<protein>
    <submittedName>
        <fullName evidence="1">Uncharacterized protein</fullName>
    </submittedName>
</protein>
<organism evidence="1 2">
    <name type="scientific">Penicillium atrosanguineum</name>
    <dbReference type="NCBI Taxonomy" id="1132637"/>
    <lineage>
        <taxon>Eukaryota</taxon>
        <taxon>Fungi</taxon>
        <taxon>Dikarya</taxon>
        <taxon>Ascomycota</taxon>
        <taxon>Pezizomycotina</taxon>
        <taxon>Eurotiomycetes</taxon>
        <taxon>Eurotiomycetidae</taxon>
        <taxon>Eurotiales</taxon>
        <taxon>Aspergillaceae</taxon>
        <taxon>Penicillium</taxon>
    </lineage>
</organism>
<dbReference type="Proteomes" id="UP001147746">
    <property type="component" value="Unassembled WGS sequence"/>
</dbReference>
<proteinExistence type="predicted"/>
<dbReference type="AlphaFoldDB" id="A0A9W9PVA4"/>
<dbReference type="EMBL" id="JAPZBO010000005">
    <property type="protein sequence ID" value="KAJ5315136.1"/>
    <property type="molecule type" value="Genomic_DNA"/>
</dbReference>
<sequence>MPESSFDPQLCAKLHNRILEHAWVGAGRDLASLPSTSWWEESSPITFDLASRLTPKLILFLRLARSVIWRPNDADFHFFYYLRGLASKKDLLRFYMLESRGDRYVWLYPGSTVSSDDEAGILFDQKTDLAAFFPDWECVTFAEEKFPWKPLQHILTAYLEMIDERKVTTYTDKDSVLFKHSEPCFPWQMHQYTQCDIEKATTAFTRLINAIEYRIPSDRPTHTPLSSNWVTELPYSNSVLDECFVPRDSFVRSFLSALPARNINFRHIAPGIRIQSPSEFISQPFADRRDNFRRLSKNDQNPHSIPVLLFRGEGLNISPWIRPWFPDEKALDIPVGLYSESVCNYWAVDFGNGSRLLLPFDLGAKGARAGGSAELYQFFNFSGFQPMDSTGVQIHKVFLNWAERVETGDWEVNEDGVAGGIEKFKEADTSGHWTKYQIPLSW</sequence>
<reference evidence="1" key="2">
    <citation type="journal article" date="2023" name="IMA Fungus">
        <title>Comparative genomic study of the Penicillium genus elucidates a diverse pangenome and 15 lateral gene transfer events.</title>
        <authorList>
            <person name="Petersen C."/>
            <person name="Sorensen T."/>
            <person name="Nielsen M.R."/>
            <person name="Sondergaard T.E."/>
            <person name="Sorensen J.L."/>
            <person name="Fitzpatrick D.A."/>
            <person name="Frisvad J.C."/>
            <person name="Nielsen K.L."/>
        </authorList>
    </citation>
    <scope>NUCLEOTIDE SEQUENCE</scope>
    <source>
        <strain evidence="1">IBT 21472</strain>
    </source>
</reference>
<comment type="caution">
    <text evidence="1">The sequence shown here is derived from an EMBL/GenBank/DDBJ whole genome shotgun (WGS) entry which is preliminary data.</text>
</comment>
<gene>
    <name evidence="1" type="ORF">N7476_005443</name>
</gene>
<evidence type="ECO:0000313" key="2">
    <source>
        <dbReference type="Proteomes" id="UP001147746"/>
    </source>
</evidence>